<evidence type="ECO:0000313" key="6">
    <source>
        <dbReference type="Proteomes" id="UP000076066"/>
    </source>
</evidence>
<sequence>MRIAARILFLLVALLGGLVFLPVHAQDPSRVVAGDDDAPVVIEAENGLEWTREQRRFVARGHATAVRGDATLRADTLFAFYDDDSHNKAAPQGAGSFGAIRVLEAHGSVVMTAPGRRARGEKAVYDVVKGALTLFGQGKGVVVTLPQDTITARDTVHYDSRSLVATAKGDARVVRQDRIMSADSMVARMSAARGGDTLKTVDATGNVRIVTPREQGTGDRGHYDAVTGIATLTGTVTLVRDGTILTGNKAVFDMNTGVSRLVGGPGRARAVLVPEKPVQDGQKSGSDEVSKGQP</sequence>
<dbReference type="InterPro" id="IPR052037">
    <property type="entry name" value="LPS_export_LptA"/>
</dbReference>
<dbReference type="KEGG" id="hjo:AY555_03055"/>
<evidence type="ECO:0000259" key="4">
    <source>
        <dbReference type="Pfam" id="PF03968"/>
    </source>
</evidence>
<feature type="domain" description="Organic solvent tolerance-like N-terminal" evidence="4">
    <location>
        <begin position="154"/>
        <end position="257"/>
    </location>
</feature>
<proteinExistence type="predicted"/>
<dbReference type="Proteomes" id="UP000076066">
    <property type="component" value="Chromosome"/>
</dbReference>
<dbReference type="RefSeq" id="WP_066133296.1">
    <property type="nucleotide sequence ID" value="NZ_CP014525.1"/>
</dbReference>
<name>A0A143DC77_9PROT</name>
<feature type="compositionally biased region" description="Basic and acidic residues" evidence="2">
    <location>
        <begin position="285"/>
        <end position="294"/>
    </location>
</feature>
<dbReference type="PANTHER" id="PTHR36504:SF1">
    <property type="entry name" value="LIPOPOLYSACCHARIDE EXPORT SYSTEM PROTEIN LPTA"/>
    <property type="match status" value="1"/>
</dbReference>
<accession>A0A143DC77</accession>
<dbReference type="AlphaFoldDB" id="A0A143DC77"/>
<feature type="region of interest" description="Disordered" evidence="2">
    <location>
        <begin position="273"/>
        <end position="294"/>
    </location>
</feature>
<reference evidence="5 6" key="1">
    <citation type="submission" date="2016-02" db="EMBL/GenBank/DDBJ databases">
        <title>Complete Genome of H5569, the type strain of the newly described species Haematospirillium jordaniae.</title>
        <authorList>
            <person name="Nicholson A.C."/>
            <person name="Humrighouse B.W."/>
            <person name="Loparov V."/>
            <person name="McQuiston J.R."/>
        </authorList>
    </citation>
    <scope>NUCLEOTIDE SEQUENCE [LARGE SCALE GENOMIC DNA]</scope>
    <source>
        <strain evidence="5 6">H5569</strain>
    </source>
</reference>
<dbReference type="GO" id="GO:0017089">
    <property type="term" value="F:glycolipid transfer activity"/>
    <property type="evidence" value="ECO:0007669"/>
    <property type="project" value="TreeGrafter"/>
</dbReference>
<evidence type="ECO:0000256" key="1">
    <source>
        <dbReference type="ARBA" id="ARBA00022729"/>
    </source>
</evidence>
<dbReference type="InterPro" id="IPR005653">
    <property type="entry name" value="OstA-like_N"/>
</dbReference>
<feature type="signal peptide" evidence="3">
    <location>
        <begin position="1"/>
        <end position="25"/>
    </location>
</feature>
<dbReference type="PANTHER" id="PTHR36504">
    <property type="entry name" value="LIPOPOLYSACCHARIDE EXPORT SYSTEM PROTEIN LPTA"/>
    <property type="match status" value="1"/>
</dbReference>
<dbReference type="OrthoDB" id="8450043at2"/>
<dbReference type="GeneID" id="53316129"/>
<protein>
    <recommendedName>
        <fullName evidence="4">Organic solvent tolerance-like N-terminal domain-containing protein</fullName>
    </recommendedName>
</protein>
<feature type="chain" id="PRO_5044368583" description="Organic solvent tolerance-like N-terminal domain-containing protein" evidence="3">
    <location>
        <begin position="26"/>
        <end position="294"/>
    </location>
</feature>
<keyword evidence="1 3" id="KW-0732">Signal</keyword>
<gene>
    <name evidence="5" type="ORF">AY555_03055</name>
</gene>
<organism evidence="5 6">
    <name type="scientific">Haematospirillum jordaniae</name>
    <dbReference type="NCBI Taxonomy" id="1549855"/>
    <lineage>
        <taxon>Bacteria</taxon>
        <taxon>Pseudomonadati</taxon>
        <taxon>Pseudomonadota</taxon>
        <taxon>Alphaproteobacteria</taxon>
        <taxon>Rhodospirillales</taxon>
        <taxon>Novispirillaceae</taxon>
        <taxon>Haematospirillum</taxon>
    </lineage>
</organism>
<dbReference type="Gene3D" id="2.60.450.10">
    <property type="entry name" value="Lipopolysaccharide (LPS) transport protein A like domain"/>
    <property type="match status" value="2"/>
</dbReference>
<dbReference type="GO" id="GO:0015920">
    <property type="term" value="P:lipopolysaccharide transport"/>
    <property type="evidence" value="ECO:0007669"/>
    <property type="project" value="TreeGrafter"/>
</dbReference>
<dbReference type="EMBL" id="CP014525">
    <property type="protein sequence ID" value="AMW34332.1"/>
    <property type="molecule type" value="Genomic_DNA"/>
</dbReference>
<dbReference type="Pfam" id="PF03968">
    <property type="entry name" value="LptD_N"/>
    <property type="match status" value="2"/>
</dbReference>
<keyword evidence="6" id="KW-1185">Reference proteome</keyword>
<evidence type="ECO:0000256" key="3">
    <source>
        <dbReference type="SAM" id="SignalP"/>
    </source>
</evidence>
<evidence type="ECO:0000256" key="2">
    <source>
        <dbReference type="SAM" id="MobiDB-lite"/>
    </source>
</evidence>
<dbReference type="GO" id="GO:0009279">
    <property type="term" value="C:cell outer membrane"/>
    <property type="evidence" value="ECO:0007669"/>
    <property type="project" value="TreeGrafter"/>
</dbReference>
<evidence type="ECO:0000313" key="5">
    <source>
        <dbReference type="EMBL" id="AMW34332.1"/>
    </source>
</evidence>
<dbReference type="STRING" id="1549855.AY555_03055"/>
<feature type="domain" description="Organic solvent tolerance-like N-terminal" evidence="4">
    <location>
        <begin position="48"/>
        <end position="139"/>
    </location>
</feature>
<dbReference type="GO" id="GO:0030288">
    <property type="term" value="C:outer membrane-bounded periplasmic space"/>
    <property type="evidence" value="ECO:0007669"/>
    <property type="project" value="TreeGrafter"/>
</dbReference>